<dbReference type="Proteomes" id="UP001530293">
    <property type="component" value="Unassembled WGS sequence"/>
</dbReference>
<feature type="compositionally biased region" description="Low complexity" evidence="1">
    <location>
        <begin position="398"/>
        <end position="410"/>
    </location>
</feature>
<accession>A0ABD3M2I0</accession>
<dbReference type="AlphaFoldDB" id="A0ABD3M2I0"/>
<feature type="region of interest" description="Disordered" evidence="1">
    <location>
        <begin position="51"/>
        <end position="80"/>
    </location>
</feature>
<name>A0ABD3M2I0_9STRA</name>
<feature type="region of interest" description="Disordered" evidence="1">
    <location>
        <begin position="105"/>
        <end position="157"/>
    </location>
</feature>
<evidence type="ECO:0000313" key="2">
    <source>
        <dbReference type="EMBL" id="KAL3758200.1"/>
    </source>
</evidence>
<evidence type="ECO:0000313" key="3">
    <source>
        <dbReference type="Proteomes" id="UP001530293"/>
    </source>
</evidence>
<keyword evidence="3" id="KW-1185">Reference proteome</keyword>
<gene>
    <name evidence="2" type="ORF">ACHAWU_004838</name>
</gene>
<feature type="compositionally biased region" description="Low complexity" evidence="1">
    <location>
        <begin position="105"/>
        <end position="114"/>
    </location>
</feature>
<feature type="compositionally biased region" description="Polar residues" evidence="1">
    <location>
        <begin position="347"/>
        <end position="390"/>
    </location>
</feature>
<dbReference type="EMBL" id="JALLBG020000237">
    <property type="protein sequence ID" value="KAL3758200.1"/>
    <property type="molecule type" value="Genomic_DNA"/>
</dbReference>
<proteinExistence type="predicted"/>
<evidence type="ECO:0000256" key="1">
    <source>
        <dbReference type="SAM" id="MobiDB-lite"/>
    </source>
</evidence>
<feature type="region of interest" description="Disordered" evidence="1">
    <location>
        <begin position="347"/>
        <end position="442"/>
    </location>
</feature>
<organism evidence="2 3">
    <name type="scientific">Discostella pseudostelligera</name>
    <dbReference type="NCBI Taxonomy" id="259834"/>
    <lineage>
        <taxon>Eukaryota</taxon>
        <taxon>Sar</taxon>
        <taxon>Stramenopiles</taxon>
        <taxon>Ochrophyta</taxon>
        <taxon>Bacillariophyta</taxon>
        <taxon>Coscinodiscophyceae</taxon>
        <taxon>Thalassiosirophycidae</taxon>
        <taxon>Stephanodiscales</taxon>
        <taxon>Stephanodiscaceae</taxon>
        <taxon>Discostella</taxon>
    </lineage>
</organism>
<protein>
    <submittedName>
        <fullName evidence="2">Uncharacterized protein</fullName>
    </submittedName>
</protein>
<reference evidence="2 3" key="1">
    <citation type="submission" date="2024-10" db="EMBL/GenBank/DDBJ databases">
        <title>Updated reference genomes for cyclostephanoid diatoms.</title>
        <authorList>
            <person name="Roberts W.R."/>
            <person name="Alverson A.J."/>
        </authorList>
    </citation>
    <scope>NUCLEOTIDE SEQUENCE [LARGE SCALE GENOMIC DNA]</scope>
    <source>
        <strain evidence="2 3">AJA232-27</strain>
    </source>
</reference>
<feature type="compositionally biased region" description="Basic and acidic residues" evidence="1">
    <location>
        <begin position="433"/>
        <end position="442"/>
    </location>
</feature>
<feature type="compositionally biased region" description="Polar residues" evidence="1">
    <location>
        <begin position="121"/>
        <end position="131"/>
    </location>
</feature>
<sequence length="442" mass="48976">MTTQRHHKHRYHRRLSQIATSLLSAIIYLHSFSSSCDNVGVVGVDALPRDRNNKKDLPATNSLNALHRRNHGTGRSTSSVVLHDSFPCESAADQQHRIEQELQGVSASTGNNSNTGGGVSPPTTSEIGTVGSNSNNSNDTDSEINPLGTRGGGAEHAFQMTNDLPSLLLNDDMLDQLVEELINATSAEEPIVEDVENAVSKEWDNDALVDGQDGDIDVQSNNCLSIIDTPPTKSDMASGTIPTVIHWIRTRLLSIYQSILALCRKLQKLCMMQQQNFESDSIARMRFEQRNNIMNDGRCTNQKYNKHSKRSLFSVLNESSHCRRNAFEKQTSAKMQKRFTFHVSLNNNASTSTNQGRANSHSRPATNSKLSPPKLSSRTSPLKQTEQKSPSPRMDIAQLQSQLMQKKSSSILFSAENPNIKAQPMQLLNKVKGRLDKKNEDN</sequence>
<comment type="caution">
    <text evidence="2">The sequence shown here is derived from an EMBL/GenBank/DDBJ whole genome shotgun (WGS) entry which is preliminary data.</text>
</comment>